<proteinExistence type="inferred from homology"/>
<keyword evidence="6" id="KW-0165">Cleavage on pair of basic residues</keyword>
<dbReference type="GO" id="GO:0006874">
    <property type="term" value="P:intracellular calcium ion homeostasis"/>
    <property type="evidence" value="ECO:0007669"/>
    <property type="project" value="InterPro"/>
</dbReference>
<accession>A0A9D3X447</accession>
<dbReference type="Pfam" id="PF01279">
    <property type="entry name" value="Parathyroid"/>
    <property type="match status" value="1"/>
</dbReference>
<dbReference type="PROSITE" id="PS00335">
    <property type="entry name" value="PARATHYROID"/>
    <property type="match status" value="1"/>
</dbReference>
<dbReference type="SMART" id="SM00087">
    <property type="entry name" value="PTH"/>
    <property type="match status" value="1"/>
</dbReference>
<comment type="function">
    <text evidence="9">Parathyroid hormone elevates calcium level by dissolving the salts in bone and preventing their renal excretion. Acts by binding to its receptor, PTH1R, activating G protein-coupled receptor signaling. Stimulates [1-14C]-2-deoxy-D-glucose (2DG) transport and glycogen synthesis in osteoblastic cells.</text>
</comment>
<reference evidence="10" key="1">
    <citation type="submission" date="2021-09" db="EMBL/GenBank/DDBJ databases">
        <title>The genome of Mauremys mutica provides insights into the evolution of semi-aquatic lifestyle.</title>
        <authorList>
            <person name="Gong S."/>
            <person name="Gao Y."/>
        </authorList>
    </citation>
    <scope>NUCLEOTIDE SEQUENCE</scope>
    <source>
        <strain evidence="10">MM-2020</strain>
        <tissue evidence="10">Muscle</tissue>
    </source>
</reference>
<dbReference type="Proteomes" id="UP000827986">
    <property type="component" value="Unassembled WGS sequence"/>
</dbReference>
<comment type="similarity">
    <text evidence="2">Belongs to the parathyroid hormone family.</text>
</comment>
<keyword evidence="8" id="KW-0732">Signal</keyword>
<dbReference type="GO" id="GO:0031856">
    <property type="term" value="F:parathyroid hormone receptor binding"/>
    <property type="evidence" value="ECO:0007669"/>
    <property type="project" value="TreeGrafter"/>
</dbReference>
<sequence>MLGKGDVFQTFTLGKIFSEEIDKLTTFHKIFNMISVKDMAKTAVIVYAICFFAKSDGRPATKRSVSEMQLMHNFGEHLHTVERQDWLQQKLQDVHSAPEALVDARTQRPRKKDDIVLGEIRSRRLLPERLQAGMQKKPIVLDKAYMDNILFKTKSQ</sequence>
<evidence type="ECO:0000256" key="9">
    <source>
        <dbReference type="ARBA" id="ARBA00093407"/>
    </source>
</evidence>
<keyword evidence="11" id="KW-1185">Reference proteome</keyword>
<comment type="subunit">
    <text evidence="3">Interacts with PTH1R (via N-terminal extracellular domain).</text>
</comment>
<evidence type="ECO:0000256" key="1">
    <source>
        <dbReference type="ARBA" id="ARBA00004613"/>
    </source>
</evidence>
<gene>
    <name evidence="10" type="ORF">KIL84_007978</name>
</gene>
<dbReference type="GO" id="GO:0005179">
    <property type="term" value="F:hormone activity"/>
    <property type="evidence" value="ECO:0007669"/>
    <property type="project" value="UniProtKB-KW"/>
</dbReference>
<dbReference type="PANTHER" id="PTHR10541">
    <property type="entry name" value="PARATHYROID HORMONE"/>
    <property type="match status" value="1"/>
</dbReference>
<comment type="subcellular location">
    <subcellularLocation>
        <location evidence="1">Secreted</location>
    </subcellularLocation>
</comment>
<comment type="caution">
    <text evidence="10">The sequence shown here is derived from an EMBL/GenBank/DDBJ whole genome shotgun (WGS) entry which is preliminary data.</text>
</comment>
<evidence type="ECO:0000256" key="5">
    <source>
        <dbReference type="ARBA" id="ARBA00022525"/>
    </source>
</evidence>
<evidence type="ECO:0000313" key="11">
    <source>
        <dbReference type="Proteomes" id="UP000827986"/>
    </source>
</evidence>
<keyword evidence="5" id="KW-0964">Secreted</keyword>
<evidence type="ECO:0000256" key="2">
    <source>
        <dbReference type="ARBA" id="ARBA00006307"/>
    </source>
</evidence>
<evidence type="ECO:0000256" key="4">
    <source>
        <dbReference type="ARBA" id="ARBA00022135"/>
    </source>
</evidence>
<keyword evidence="7" id="KW-0372">Hormone</keyword>
<dbReference type="GO" id="GO:0005615">
    <property type="term" value="C:extracellular space"/>
    <property type="evidence" value="ECO:0007669"/>
    <property type="project" value="TreeGrafter"/>
</dbReference>
<organism evidence="10 11">
    <name type="scientific">Mauremys mutica</name>
    <name type="common">yellowpond turtle</name>
    <dbReference type="NCBI Taxonomy" id="74926"/>
    <lineage>
        <taxon>Eukaryota</taxon>
        <taxon>Metazoa</taxon>
        <taxon>Chordata</taxon>
        <taxon>Craniata</taxon>
        <taxon>Vertebrata</taxon>
        <taxon>Euteleostomi</taxon>
        <taxon>Archelosauria</taxon>
        <taxon>Testudinata</taxon>
        <taxon>Testudines</taxon>
        <taxon>Cryptodira</taxon>
        <taxon>Durocryptodira</taxon>
        <taxon>Testudinoidea</taxon>
        <taxon>Geoemydidae</taxon>
        <taxon>Geoemydinae</taxon>
        <taxon>Mauremys</taxon>
    </lineage>
</organism>
<evidence type="ECO:0000256" key="8">
    <source>
        <dbReference type="ARBA" id="ARBA00022729"/>
    </source>
</evidence>
<protein>
    <recommendedName>
        <fullName evidence="4">Parathyroid hormone</fullName>
    </recommendedName>
</protein>
<dbReference type="AlphaFoldDB" id="A0A9D3X447"/>
<evidence type="ECO:0000313" key="10">
    <source>
        <dbReference type="EMBL" id="KAH1172360.1"/>
    </source>
</evidence>
<dbReference type="InterPro" id="IPR001415">
    <property type="entry name" value="PTH/PTH-rel"/>
</dbReference>
<dbReference type="InterPro" id="IPR003625">
    <property type="entry name" value="PTH"/>
</dbReference>
<evidence type="ECO:0000256" key="6">
    <source>
        <dbReference type="ARBA" id="ARBA00022685"/>
    </source>
</evidence>
<evidence type="ECO:0000256" key="3">
    <source>
        <dbReference type="ARBA" id="ARBA00011605"/>
    </source>
</evidence>
<dbReference type="EMBL" id="JAHDVG010000483">
    <property type="protein sequence ID" value="KAH1172360.1"/>
    <property type="molecule type" value="Genomic_DNA"/>
</dbReference>
<evidence type="ECO:0000256" key="7">
    <source>
        <dbReference type="ARBA" id="ARBA00022702"/>
    </source>
</evidence>
<dbReference type="GO" id="GO:0007267">
    <property type="term" value="P:cell-cell signaling"/>
    <property type="evidence" value="ECO:0007669"/>
    <property type="project" value="TreeGrafter"/>
</dbReference>
<dbReference type="PANTHER" id="PTHR10541:SF2">
    <property type="entry name" value="PARATHYROID HORMONE"/>
    <property type="match status" value="1"/>
</dbReference>
<name>A0A9D3X447_9SAUR</name>